<keyword evidence="5" id="KW-1185">Reference proteome</keyword>
<dbReference type="Gene3D" id="1.10.10.60">
    <property type="entry name" value="Homeodomain-like"/>
    <property type="match status" value="1"/>
</dbReference>
<accession>A0A7L4ZZ95</accession>
<dbReference type="PANTHER" id="PTHR46796">
    <property type="entry name" value="HTH-TYPE TRANSCRIPTIONAL ACTIVATOR RHAS-RELATED"/>
    <property type="match status" value="1"/>
</dbReference>
<evidence type="ECO:0000313" key="5">
    <source>
        <dbReference type="Proteomes" id="UP000326380"/>
    </source>
</evidence>
<gene>
    <name evidence="4" type="ORF">F0P96_14315</name>
</gene>
<evidence type="ECO:0000256" key="2">
    <source>
        <dbReference type="ARBA" id="ARBA00023125"/>
    </source>
</evidence>
<dbReference type="GO" id="GO:0043565">
    <property type="term" value="F:sequence-specific DNA binding"/>
    <property type="evidence" value="ECO:0007669"/>
    <property type="project" value="InterPro"/>
</dbReference>
<dbReference type="SMART" id="SM00342">
    <property type="entry name" value="HTH_ARAC"/>
    <property type="match status" value="1"/>
</dbReference>
<evidence type="ECO:0000313" key="4">
    <source>
        <dbReference type="EMBL" id="KAA9331414.1"/>
    </source>
</evidence>
<keyword evidence="3" id="KW-0804">Transcription</keyword>
<dbReference type="InterPro" id="IPR018060">
    <property type="entry name" value="HTH_AraC"/>
</dbReference>
<evidence type="ECO:0000256" key="3">
    <source>
        <dbReference type="ARBA" id="ARBA00023163"/>
    </source>
</evidence>
<keyword evidence="1" id="KW-0805">Transcription regulation</keyword>
<evidence type="ECO:0000256" key="1">
    <source>
        <dbReference type="ARBA" id="ARBA00023015"/>
    </source>
</evidence>
<comment type="caution">
    <text evidence="4">The sequence shown here is derived from an EMBL/GenBank/DDBJ whole genome shotgun (WGS) entry which is preliminary data.</text>
</comment>
<dbReference type="Proteomes" id="UP000326380">
    <property type="component" value="Unassembled WGS sequence"/>
</dbReference>
<keyword evidence="2" id="KW-0238">DNA-binding</keyword>
<dbReference type="InterPro" id="IPR046532">
    <property type="entry name" value="DUF6597"/>
</dbReference>
<reference evidence="4 5" key="1">
    <citation type="submission" date="2019-09" db="EMBL/GenBank/DDBJ databases">
        <title>Genome sequence of Hymenobacter sp. M3.</title>
        <authorList>
            <person name="Srinivasan S."/>
        </authorList>
    </citation>
    <scope>NUCLEOTIDE SEQUENCE [LARGE SCALE GENOMIC DNA]</scope>
    <source>
        <strain evidence="4 5">M3</strain>
    </source>
</reference>
<protein>
    <submittedName>
        <fullName evidence="4">AraC family transcriptional regulator</fullName>
    </submittedName>
</protein>
<dbReference type="SUPFAM" id="SSF46689">
    <property type="entry name" value="Homeodomain-like"/>
    <property type="match status" value="1"/>
</dbReference>
<dbReference type="Pfam" id="PF20240">
    <property type="entry name" value="DUF6597"/>
    <property type="match status" value="1"/>
</dbReference>
<sequence>MGPPFCQFYHPCAALQPFVSNYMLMHVQFDAQVPLAVNPFPTNPEQCLYFYARDVIEVFNFAQQKERASAQSVIVGPQVARVNLRMGHNQLTIKVGFRPGGLFRLFGLPMWELLDQTVDSHDLTGREVNDVNERLREVDDYARMIALVEQYLLRKVAALKTEAHAVDHVARLMLQPHEQPRSVDWLAAQACLSTRQFERKFLERVGMSPKLFARVARFARAYRLKDQQPALDWQDVVYQCGYYDQMHLIKDFKLFAAVTPSVLVKEEARSPLRLFPGSPF</sequence>
<dbReference type="PANTHER" id="PTHR46796:SF13">
    <property type="entry name" value="HTH-TYPE TRANSCRIPTIONAL ACTIVATOR RHAS"/>
    <property type="match status" value="1"/>
</dbReference>
<name>A0A7L4ZZ95_9BACT</name>
<dbReference type="Pfam" id="PF12833">
    <property type="entry name" value="HTH_18"/>
    <property type="match status" value="1"/>
</dbReference>
<dbReference type="InterPro" id="IPR009057">
    <property type="entry name" value="Homeodomain-like_sf"/>
</dbReference>
<organism evidence="4 5">
    <name type="scientific">Hymenobacter busanensis</name>
    <dbReference type="NCBI Taxonomy" id="2607656"/>
    <lineage>
        <taxon>Bacteria</taxon>
        <taxon>Pseudomonadati</taxon>
        <taxon>Bacteroidota</taxon>
        <taxon>Cytophagia</taxon>
        <taxon>Cytophagales</taxon>
        <taxon>Hymenobacteraceae</taxon>
        <taxon>Hymenobacter</taxon>
    </lineage>
</organism>
<dbReference type="EMBL" id="VTWU01000005">
    <property type="protein sequence ID" value="KAA9331414.1"/>
    <property type="molecule type" value="Genomic_DNA"/>
</dbReference>
<dbReference type="AlphaFoldDB" id="A0A7L4ZZ95"/>
<dbReference type="RefSeq" id="WP_151079592.1">
    <property type="nucleotide sequence ID" value="NZ_CP047647.1"/>
</dbReference>
<dbReference type="GO" id="GO:0003700">
    <property type="term" value="F:DNA-binding transcription factor activity"/>
    <property type="evidence" value="ECO:0007669"/>
    <property type="project" value="InterPro"/>
</dbReference>
<proteinExistence type="predicted"/>
<dbReference type="InterPro" id="IPR050204">
    <property type="entry name" value="AraC_XylS_family_regulators"/>
</dbReference>
<dbReference type="PROSITE" id="PS01124">
    <property type="entry name" value="HTH_ARAC_FAMILY_2"/>
    <property type="match status" value="1"/>
</dbReference>